<evidence type="ECO:0000313" key="1">
    <source>
        <dbReference type="EMBL" id="MBX65398.1"/>
    </source>
</evidence>
<name>A0A2P2QEJ1_RHIMU</name>
<accession>A0A2P2QEJ1</accession>
<dbReference type="EMBL" id="GGEC01084914">
    <property type="protein sequence ID" value="MBX65398.1"/>
    <property type="molecule type" value="Transcribed_RNA"/>
</dbReference>
<dbReference type="AlphaFoldDB" id="A0A2P2QEJ1"/>
<sequence>MLRKLLQLFKLAFGCTMNSINNN</sequence>
<protein>
    <submittedName>
        <fullName evidence="1">Uncharacterized protein</fullName>
    </submittedName>
</protein>
<proteinExistence type="predicted"/>
<organism evidence="1">
    <name type="scientific">Rhizophora mucronata</name>
    <name type="common">Asiatic mangrove</name>
    <dbReference type="NCBI Taxonomy" id="61149"/>
    <lineage>
        <taxon>Eukaryota</taxon>
        <taxon>Viridiplantae</taxon>
        <taxon>Streptophyta</taxon>
        <taxon>Embryophyta</taxon>
        <taxon>Tracheophyta</taxon>
        <taxon>Spermatophyta</taxon>
        <taxon>Magnoliopsida</taxon>
        <taxon>eudicotyledons</taxon>
        <taxon>Gunneridae</taxon>
        <taxon>Pentapetalae</taxon>
        <taxon>rosids</taxon>
        <taxon>fabids</taxon>
        <taxon>Malpighiales</taxon>
        <taxon>Rhizophoraceae</taxon>
        <taxon>Rhizophora</taxon>
    </lineage>
</organism>
<reference evidence="1" key="1">
    <citation type="submission" date="2018-02" db="EMBL/GenBank/DDBJ databases">
        <title>Rhizophora mucronata_Transcriptome.</title>
        <authorList>
            <person name="Meera S.P."/>
            <person name="Sreeshan A."/>
            <person name="Augustine A."/>
        </authorList>
    </citation>
    <scope>NUCLEOTIDE SEQUENCE</scope>
    <source>
        <tissue evidence="1">Leaf</tissue>
    </source>
</reference>